<feature type="compositionally biased region" description="Basic and acidic residues" evidence="1">
    <location>
        <begin position="7"/>
        <end position="36"/>
    </location>
</feature>
<dbReference type="Proteomes" id="UP000594638">
    <property type="component" value="Unassembled WGS sequence"/>
</dbReference>
<evidence type="ECO:0000313" key="4">
    <source>
        <dbReference type="Proteomes" id="UP000594638"/>
    </source>
</evidence>
<comment type="caution">
    <text evidence="3">The sequence shown here is derived from an EMBL/GenBank/DDBJ whole genome shotgun (WGS) entry which is preliminary data.</text>
</comment>
<feature type="region of interest" description="Disordered" evidence="1">
    <location>
        <begin position="1"/>
        <end position="36"/>
    </location>
</feature>
<proteinExistence type="predicted"/>
<accession>A0A8S0RCP5</accession>
<protein>
    <submittedName>
        <fullName evidence="3">Uncharacterized protein</fullName>
    </submittedName>
</protein>
<evidence type="ECO:0000313" key="3">
    <source>
        <dbReference type="EMBL" id="CAA2976532.1"/>
    </source>
</evidence>
<dbReference type="AlphaFoldDB" id="A0A8S0RCP5"/>
<dbReference type="EMBL" id="CACTIH010002464">
    <property type="protein sequence ID" value="CAA2976532.1"/>
    <property type="molecule type" value="Genomic_DNA"/>
</dbReference>
<evidence type="ECO:0000256" key="1">
    <source>
        <dbReference type="SAM" id="MobiDB-lite"/>
    </source>
</evidence>
<reference evidence="3 4" key="1">
    <citation type="submission" date="2019-12" db="EMBL/GenBank/DDBJ databases">
        <authorList>
            <person name="Alioto T."/>
            <person name="Alioto T."/>
            <person name="Gomez Garrido J."/>
        </authorList>
    </citation>
    <scope>NUCLEOTIDE SEQUENCE [LARGE SCALE GENOMIC DNA]</scope>
</reference>
<dbReference type="Gramene" id="OE9A007885T1">
    <property type="protein sequence ID" value="OE9A007885C1"/>
    <property type="gene ID" value="OE9A007885"/>
</dbReference>
<keyword evidence="2" id="KW-1133">Transmembrane helix</keyword>
<name>A0A8S0RCP5_OLEEU</name>
<keyword evidence="4" id="KW-1185">Reference proteome</keyword>
<keyword evidence="2" id="KW-0812">Transmembrane</keyword>
<sequence>MSAGSEEEVKRNEMVRKSKTEIVREPKKSMEPRTERLVTRSEGGMLWLRPEITAMSSLYTLNVCVPSGKQNQRKRISGELFTAIGIADFVATVFIIVLYAGA</sequence>
<gene>
    <name evidence="3" type="ORF">OLEA9_A007885</name>
</gene>
<keyword evidence="2" id="KW-0472">Membrane</keyword>
<evidence type="ECO:0000256" key="2">
    <source>
        <dbReference type="SAM" id="Phobius"/>
    </source>
</evidence>
<organism evidence="3 4">
    <name type="scientific">Olea europaea subsp. europaea</name>
    <dbReference type="NCBI Taxonomy" id="158383"/>
    <lineage>
        <taxon>Eukaryota</taxon>
        <taxon>Viridiplantae</taxon>
        <taxon>Streptophyta</taxon>
        <taxon>Embryophyta</taxon>
        <taxon>Tracheophyta</taxon>
        <taxon>Spermatophyta</taxon>
        <taxon>Magnoliopsida</taxon>
        <taxon>eudicotyledons</taxon>
        <taxon>Gunneridae</taxon>
        <taxon>Pentapetalae</taxon>
        <taxon>asterids</taxon>
        <taxon>lamiids</taxon>
        <taxon>Lamiales</taxon>
        <taxon>Oleaceae</taxon>
        <taxon>Oleeae</taxon>
        <taxon>Olea</taxon>
    </lineage>
</organism>
<feature type="transmembrane region" description="Helical" evidence="2">
    <location>
        <begin position="80"/>
        <end position="100"/>
    </location>
</feature>